<proteinExistence type="inferred from homology"/>
<organism evidence="8 9">
    <name type="scientific">Neobacillus pocheonensis</name>
    <dbReference type="NCBI Taxonomy" id="363869"/>
    <lineage>
        <taxon>Bacteria</taxon>
        <taxon>Bacillati</taxon>
        <taxon>Bacillota</taxon>
        <taxon>Bacilli</taxon>
        <taxon>Bacillales</taxon>
        <taxon>Bacillaceae</taxon>
        <taxon>Neobacillus</taxon>
    </lineage>
</organism>
<comment type="similarity">
    <text evidence="2">Belongs to the chromate ion transporter (CHR) (TC 2.A.51) family.</text>
</comment>
<comment type="subcellular location">
    <subcellularLocation>
        <location evidence="1">Cell membrane</location>
        <topology evidence="1">Multi-pass membrane protein</topology>
    </subcellularLocation>
</comment>
<dbReference type="Proteomes" id="UP001523262">
    <property type="component" value="Unassembled WGS sequence"/>
</dbReference>
<keyword evidence="6 7" id="KW-0472">Membrane</keyword>
<evidence type="ECO:0000256" key="1">
    <source>
        <dbReference type="ARBA" id="ARBA00004651"/>
    </source>
</evidence>
<sequence length="180" mass="19632">MILWELFKMFFIIGLVSFGGGYAIMPVIELEVIRDGWMTTQEFSNIIAVAGMSPGPITANSAILVGYSVAGVSGSIISALGILLPSIILVLIIATCFLKLNHYPIVKSMFYGLRPIVTSLIVFAAIRFALSNNMVSLNFTRHSISLLLIFIFSLAALWKFQWHPAFIIGLSGLIGIALYS</sequence>
<evidence type="ECO:0000256" key="6">
    <source>
        <dbReference type="ARBA" id="ARBA00023136"/>
    </source>
</evidence>
<keyword evidence="4 7" id="KW-0812">Transmembrane</keyword>
<evidence type="ECO:0000256" key="2">
    <source>
        <dbReference type="ARBA" id="ARBA00005262"/>
    </source>
</evidence>
<accession>A0ABT0WFF3</accession>
<evidence type="ECO:0000256" key="5">
    <source>
        <dbReference type="ARBA" id="ARBA00022989"/>
    </source>
</evidence>
<dbReference type="EMBL" id="JAMQCR010000002">
    <property type="protein sequence ID" value="MCM2534310.1"/>
    <property type="molecule type" value="Genomic_DNA"/>
</dbReference>
<protein>
    <submittedName>
        <fullName evidence="8">Chromate transporter</fullName>
    </submittedName>
</protein>
<comment type="caution">
    <text evidence="8">The sequence shown here is derived from an EMBL/GenBank/DDBJ whole genome shotgun (WGS) entry which is preliminary data.</text>
</comment>
<dbReference type="InterPro" id="IPR003370">
    <property type="entry name" value="Chromate_transpt"/>
</dbReference>
<evidence type="ECO:0000256" key="4">
    <source>
        <dbReference type="ARBA" id="ARBA00022692"/>
    </source>
</evidence>
<evidence type="ECO:0000313" key="8">
    <source>
        <dbReference type="EMBL" id="MCM2534310.1"/>
    </source>
</evidence>
<evidence type="ECO:0000256" key="3">
    <source>
        <dbReference type="ARBA" id="ARBA00022475"/>
    </source>
</evidence>
<dbReference type="PANTHER" id="PTHR43663:SF1">
    <property type="entry name" value="CHROMATE TRANSPORTER"/>
    <property type="match status" value="1"/>
</dbReference>
<keyword evidence="5 7" id="KW-1133">Transmembrane helix</keyword>
<feature type="transmembrane region" description="Helical" evidence="7">
    <location>
        <begin position="46"/>
        <end position="70"/>
    </location>
</feature>
<evidence type="ECO:0000313" key="9">
    <source>
        <dbReference type="Proteomes" id="UP001523262"/>
    </source>
</evidence>
<name>A0ABT0WFF3_9BACI</name>
<gene>
    <name evidence="8" type="ORF">NDK43_20575</name>
</gene>
<reference evidence="8 9" key="1">
    <citation type="submission" date="2022-06" db="EMBL/GenBank/DDBJ databases">
        <authorList>
            <person name="Jeon C.O."/>
        </authorList>
    </citation>
    <scope>NUCLEOTIDE SEQUENCE [LARGE SCALE GENOMIC DNA]</scope>
    <source>
        <strain evidence="8 9">KCTC 13943</strain>
    </source>
</reference>
<feature type="transmembrane region" description="Helical" evidence="7">
    <location>
        <begin position="76"/>
        <end position="98"/>
    </location>
</feature>
<keyword evidence="3" id="KW-1003">Cell membrane</keyword>
<evidence type="ECO:0000256" key="7">
    <source>
        <dbReference type="SAM" id="Phobius"/>
    </source>
</evidence>
<feature type="transmembrane region" description="Helical" evidence="7">
    <location>
        <begin position="110"/>
        <end position="130"/>
    </location>
</feature>
<keyword evidence="9" id="KW-1185">Reference proteome</keyword>
<dbReference type="PANTHER" id="PTHR43663">
    <property type="entry name" value="CHROMATE TRANSPORT PROTEIN-RELATED"/>
    <property type="match status" value="1"/>
</dbReference>
<dbReference type="Pfam" id="PF02417">
    <property type="entry name" value="Chromate_transp"/>
    <property type="match status" value="1"/>
</dbReference>
<dbReference type="InterPro" id="IPR052518">
    <property type="entry name" value="CHR_Transporter"/>
</dbReference>
<feature type="transmembrane region" description="Helical" evidence="7">
    <location>
        <begin position="142"/>
        <end position="160"/>
    </location>
</feature>
<feature type="transmembrane region" description="Helical" evidence="7">
    <location>
        <begin position="6"/>
        <end position="25"/>
    </location>
</feature>